<organism evidence="2 3">
    <name type="scientific">Lysobacter gummosus</name>
    <dbReference type="NCBI Taxonomy" id="262324"/>
    <lineage>
        <taxon>Bacteria</taxon>
        <taxon>Pseudomonadati</taxon>
        <taxon>Pseudomonadota</taxon>
        <taxon>Gammaproteobacteria</taxon>
        <taxon>Lysobacterales</taxon>
        <taxon>Lysobacteraceae</taxon>
        <taxon>Lysobacter</taxon>
    </lineage>
</organism>
<keyword evidence="3" id="KW-1185">Reference proteome</keyword>
<proteinExistence type="predicted"/>
<dbReference type="Proteomes" id="UP000829194">
    <property type="component" value="Chromosome"/>
</dbReference>
<dbReference type="EMBL" id="CP093547">
    <property type="protein sequence ID" value="UNP28434.1"/>
    <property type="molecule type" value="Genomic_DNA"/>
</dbReference>
<gene>
    <name evidence="2" type="ORF">MOV92_18315</name>
</gene>
<evidence type="ECO:0000313" key="3">
    <source>
        <dbReference type="Proteomes" id="UP000829194"/>
    </source>
</evidence>
<evidence type="ECO:0000313" key="2">
    <source>
        <dbReference type="EMBL" id="UNP28434.1"/>
    </source>
</evidence>
<evidence type="ECO:0008006" key="4">
    <source>
        <dbReference type="Google" id="ProtNLM"/>
    </source>
</evidence>
<reference evidence="2 3" key="1">
    <citation type="submission" date="2022-03" db="EMBL/GenBank/DDBJ databases">
        <title>Complete genome sequence of Lysobacter capsici VKM B-2533 and Lysobacter gummosus 10.1.1, promising sources of lytic agents.</title>
        <authorList>
            <person name="Tarlachkov S.V."/>
            <person name="Kudryakova I.V."/>
            <person name="Afoshin A.S."/>
            <person name="Leontyevskaya E.A."/>
            <person name="Leontyevskaya N.V."/>
        </authorList>
    </citation>
    <scope>NUCLEOTIDE SEQUENCE [LARGE SCALE GENOMIC DNA]</scope>
    <source>
        <strain evidence="2 3">10.1.1</strain>
    </source>
</reference>
<name>A0ABY3XAC4_9GAMM</name>
<evidence type="ECO:0000256" key="1">
    <source>
        <dbReference type="SAM" id="SignalP"/>
    </source>
</evidence>
<dbReference type="RefSeq" id="WP_057944015.1">
    <property type="nucleotide sequence ID" value="NZ_CP011131.1"/>
</dbReference>
<protein>
    <recommendedName>
        <fullName evidence="4">Secreted protein</fullName>
    </recommendedName>
</protein>
<feature type="chain" id="PRO_5045739242" description="Secreted protein" evidence="1">
    <location>
        <begin position="34"/>
        <end position="174"/>
    </location>
</feature>
<accession>A0ABY3XAC4</accession>
<keyword evidence="1" id="KW-0732">Signal</keyword>
<feature type="signal peptide" evidence="1">
    <location>
        <begin position="1"/>
        <end position="33"/>
    </location>
</feature>
<sequence>MSAIPPTALRRLPTAFALAACLAAALAAPAAMAQQKIEQQMSAEQFKNAGLTKLSDTELSNLNAWLNHTVDAETSKAAVKAKEESKHERTGFLSVGASKEPVVARLNGSFTGFNRGQTYVLDNGQEWRQEDNADLPGVRTLESPQVRITPSIIGNAWYLSVQGYNTRAKVSRVK</sequence>